<dbReference type="Proteomes" id="UP000093111">
    <property type="component" value="Unassembled WGS sequence"/>
</dbReference>
<evidence type="ECO:0000313" key="1">
    <source>
        <dbReference type="EMBL" id="OBZ95225.1"/>
    </source>
</evidence>
<gene>
    <name evidence="1" type="ORF">ADU59_11555</name>
</gene>
<comment type="caution">
    <text evidence="1">The sequence shown here is derived from an EMBL/GenBank/DDBJ whole genome shotgun (WGS) entry which is preliminary data.</text>
</comment>
<accession>A0A1C7P1T4</accession>
<reference evidence="1 2" key="1">
    <citation type="journal article" date="2016" name="Syst. Appl. Microbiol.">
        <title>Pararhizobium polonicum sp. nov. isolated from tumors on stone fruit rootstocks.</title>
        <authorList>
            <person name="Pulawska J."/>
            <person name="Kuzmanovic N."/>
            <person name="Willems A."/>
            <person name="Pothier J.F."/>
        </authorList>
    </citation>
    <scope>NUCLEOTIDE SEQUENCE [LARGE SCALE GENOMIC DNA]</scope>
    <source>
        <strain evidence="1 2">F5.1</strain>
    </source>
</reference>
<dbReference type="EMBL" id="LGLV01000007">
    <property type="protein sequence ID" value="OBZ95225.1"/>
    <property type="molecule type" value="Genomic_DNA"/>
</dbReference>
<organism evidence="1 2">
    <name type="scientific">Pararhizobium polonicum</name>
    <dbReference type="NCBI Taxonomy" id="1612624"/>
    <lineage>
        <taxon>Bacteria</taxon>
        <taxon>Pseudomonadati</taxon>
        <taxon>Pseudomonadota</taxon>
        <taxon>Alphaproteobacteria</taxon>
        <taxon>Hyphomicrobiales</taxon>
        <taxon>Rhizobiaceae</taxon>
        <taxon>Rhizobium/Agrobacterium group</taxon>
        <taxon>Pararhizobium</taxon>
    </lineage>
</organism>
<evidence type="ECO:0000313" key="2">
    <source>
        <dbReference type="Proteomes" id="UP000093111"/>
    </source>
</evidence>
<dbReference type="AlphaFoldDB" id="A0A1C7P1T4"/>
<keyword evidence="2" id="KW-1185">Reference proteome</keyword>
<protein>
    <submittedName>
        <fullName evidence="1">Uncharacterized protein</fullName>
    </submittedName>
</protein>
<proteinExistence type="predicted"/>
<sequence>MCDGGNRSDVVAPPTFVDANHLKDGAGQAAGDWHAAYLGLTLSGSVLRLVSARSFSSFSDMDFSMLLEAPLRSDFFVSPRFADRAAPAAFCWAWDFAGIVFLLQPDAAC</sequence>
<name>A0A1C7P1T4_9HYPH</name>